<dbReference type="Pfam" id="PF01479">
    <property type="entry name" value="S4"/>
    <property type="match status" value="1"/>
</dbReference>
<dbReference type="InterPro" id="IPR018496">
    <property type="entry name" value="PsdUridine_synth_RsuA/RluB_CS"/>
</dbReference>
<proteinExistence type="inferred from homology"/>
<evidence type="ECO:0000256" key="4">
    <source>
        <dbReference type="RuleBase" id="RU003887"/>
    </source>
</evidence>
<evidence type="ECO:0000313" key="7">
    <source>
        <dbReference type="Proteomes" id="UP000177376"/>
    </source>
</evidence>
<dbReference type="GO" id="GO:0003723">
    <property type="term" value="F:RNA binding"/>
    <property type="evidence" value="ECO:0007669"/>
    <property type="project" value="UniProtKB-KW"/>
</dbReference>
<dbReference type="Proteomes" id="UP000177376">
    <property type="component" value="Unassembled WGS sequence"/>
</dbReference>
<gene>
    <name evidence="6" type="ORF">A3A02_03990</name>
</gene>
<dbReference type="Gene3D" id="3.30.70.1560">
    <property type="entry name" value="Alpha-L RNA-binding motif"/>
    <property type="match status" value="1"/>
</dbReference>
<dbReference type="InterPro" id="IPR036986">
    <property type="entry name" value="S4_RNA-bd_sf"/>
</dbReference>
<name>A0A1G1YJY7_9BACT</name>
<keyword evidence="3" id="KW-0694">RNA-binding</keyword>
<dbReference type="PROSITE" id="PS50889">
    <property type="entry name" value="S4"/>
    <property type="match status" value="1"/>
</dbReference>
<dbReference type="AlphaFoldDB" id="A0A1G1YJY7"/>
<reference evidence="6 7" key="1">
    <citation type="journal article" date="2016" name="Nat. Commun.">
        <title>Thousands of microbial genomes shed light on interconnected biogeochemical processes in an aquifer system.</title>
        <authorList>
            <person name="Anantharaman K."/>
            <person name="Brown C.T."/>
            <person name="Hug L.A."/>
            <person name="Sharon I."/>
            <person name="Castelle C.J."/>
            <person name="Probst A.J."/>
            <person name="Thomas B.C."/>
            <person name="Singh A."/>
            <person name="Wilkins M.J."/>
            <person name="Karaoz U."/>
            <person name="Brodie E.L."/>
            <person name="Williams K.H."/>
            <person name="Hubbard S.S."/>
            <person name="Banfield J.F."/>
        </authorList>
    </citation>
    <scope>NUCLEOTIDE SEQUENCE [LARGE SCALE GENOMIC DNA]</scope>
</reference>
<evidence type="ECO:0000256" key="2">
    <source>
        <dbReference type="ARBA" id="ARBA00023235"/>
    </source>
</evidence>
<sequence length="223" mass="25151">MRLQKFLADAGVASRRQAEELIVSGQIKVNSQVIRELGTKVSENDKVEYNSREIKIKSAKIYIALNKPVGYIASAVNDQGQSVLDLVDIRERIYPVGRLDKDSSGLIILTNDGDFTNKITHASYGCAKEYEVKLNKPLADADKQAFEAGLKLPGYKLRPVKVTLVSGYRVRLILKEGINRQIRKMMGRRGYYVNDLKRIRIGKLKLGNLPEGKWKFIKNTDVL</sequence>
<dbReference type="InterPro" id="IPR020103">
    <property type="entry name" value="PsdUridine_synth_cat_dom_sf"/>
</dbReference>
<dbReference type="NCBIfam" id="TIGR00093">
    <property type="entry name" value="pseudouridine synthase"/>
    <property type="match status" value="1"/>
</dbReference>
<dbReference type="EC" id="5.4.99.-" evidence="4"/>
<dbReference type="PROSITE" id="PS01149">
    <property type="entry name" value="PSI_RSU"/>
    <property type="match status" value="1"/>
</dbReference>
<comment type="caution">
    <text evidence="6">The sequence shown here is derived from an EMBL/GenBank/DDBJ whole genome shotgun (WGS) entry which is preliminary data.</text>
</comment>
<dbReference type="EMBL" id="MHIM01000013">
    <property type="protein sequence ID" value="OGY52655.1"/>
    <property type="molecule type" value="Genomic_DNA"/>
</dbReference>
<evidence type="ECO:0000313" key="6">
    <source>
        <dbReference type="EMBL" id="OGY52655.1"/>
    </source>
</evidence>
<dbReference type="InterPro" id="IPR000748">
    <property type="entry name" value="PsdUridine_synth_RsuA/RluB/E/F"/>
</dbReference>
<dbReference type="SUPFAM" id="SSF55174">
    <property type="entry name" value="Alpha-L RNA-binding motif"/>
    <property type="match status" value="1"/>
</dbReference>
<dbReference type="GO" id="GO:0120159">
    <property type="term" value="F:rRNA pseudouridine synthase activity"/>
    <property type="evidence" value="ECO:0007669"/>
    <property type="project" value="UniProtKB-ARBA"/>
</dbReference>
<feature type="domain" description="RNA-binding S4" evidence="5">
    <location>
        <begin position="1"/>
        <end position="60"/>
    </location>
</feature>
<dbReference type="InterPro" id="IPR042092">
    <property type="entry name" value="PsdUridine_s_RsuA/RluB/E/F_cat"/>
</dbReference>
<dbReference type="InterPro" id="IPR006145">
    <property type="entry name" value="PsdUridine_synth_RsuA/RluA"/>
</dbReference>
<evidence type="ECO:0000256" key="1">
    <source>
        <dbReference type="ARBA" id="ARBA00008348"/>
    </source>
</evidence>
<dbReference type="CDD" id="cd00165">
    <property type="entry name" value="S4"/>
    <property type="match status" value="1"/>
</dbReference>
<dbReference type="Gene3D" id="3.30.70.580">
    <property type="entry name" value="Pseudouridine synthase I, catalytic domain, N-terminal subdomain"/>
    <property type="match status" value="1"/>
</dbReference>
<dbReference type="InterPro" id="IPR002942">
    <property type="entry name" value="S4_RNA-bd"/>
</dbReference>
<dbReference type="GO" id="GO:0000455">
    <property type="term" value="P:enzyme-directed rRNA pseudouridine synthesis"/>
    <property type="evidence" value="ECO:0007669"/>
    <property type="project" value="UniProtKB-ARBA"/>
</dbReference>
<protein>
    <recommendedName>
        <fullName evidence="4">Pseudouridine synthase</fullName>
        <ecNumber evidence="4">5.4.99.-</ecNumber>
    </recommendedName>
</protein>
<evidence type="ECO:0000256" key="3">
    <source>
        <dbReference type="PROSITE-ProRule" id="PRU00182"/>
    </source>
</evidence>
<dbReference type="InterPro" id="IPR050343">
    <property type="entry name" value="RsuA_PseudoU_synthase"/>
</dbReference>
<dbReference type="FunFam" id="3.10.290.10:FF:000003">
    <property type="entry name" value="Pseudouridine synthase"/>
    <property type="match status" value="1"/>
</dbReference>
<dbReference type="PANTHER" id="PTHR47683">
    <property type="entry name" value="PSEUDOURIDINE SYNTHASE FAMILY PROTEIN-RELATED"/>
    <property type="match status" value="1"/>
</dbReference>
<keyword evidence="2 4" id="KW-0413">Isomerase</keyword>
<accession>A0A1G1YJY7</accession>
<dbReference type="SMART" id="SM00363">
    <property type="entry name" value="S4"/>
    <property type="match status" value="1"/>
</dbReference>
<dbReference type="SUPFAM" id="SSF55120">
    <property type="entry name" value="Pseudouridine synthase"/>
    <property type="match status" value="1"/>
</dbReference>
<dbReference type="PANTHER" id="PTHR47683:SF2">
    <property type="entry name" value="RNA-BINDING S4 DOMAIN-CONTAINING PROTEIN"/>
    <property type="match status" value="1"/>
</dbReference>
<evidence type="ECO:0000259" key="5">
    <source>
        <dbReference type="SMART" id="SM00363"/>
    </source>
</evidence>
<dbReference type="Gene3D" id="3.10.290.10">
    <property type="entry name" value="RNA-binding S4 domain"/>
    <property type="match status" value="1"/>
</dbReference>
<organism evidence="6 7">
    <name type="scientific">Candidatus Buchananbacteria bacterium RIFCSPLOWO2_01_FULL_39_33</name>
    <dbReference type="NCBI Taxonomy" id="1797543"/>
    <lineage>
        <taxon>Bacteria</taxon>
        <taxon>Candidatus Buchananiibacteriota</taxon>
    </lineage>
</organism>
<comment type="similarity">
    <text evidence="1 4">Belongs to the pseudouridine synthase RsuA family.</text>
</comment>
<dbReference type="InterPro" id="IPR020094">
    <property type="entry name" value="TruA/RsuA/RluB/E/F_N"/>
</dbReference>
<dbReference type="Pfam" id="PF00849">
    <property type="entry name" value="PseudoU_synth_2"/>
    <property type="match status" value="1"/>
</dbReference>